<dbReference type="EMBL" id="CP058708">
    <property type="protein sequence ID" value="QLH49752.1"/>
    <property type="molecule type" value="Genomic_DNA"/>
</dbReference>
<dbReference type="GO" id="GO:0046872">
    <property type="term" value="F:metal ion binding"/>
    <property type="evidence" value="ECO:0007669"/>
    <property type="project" value="UniProtKB-KW"/>
</dbReference>
<dbReference type="KEGG" id="acog:HWD57_08125"/>
<comment type="cofactor">
    <cofactor evidence="1">
        <name>Mg(2+)</name>
        <dbReference type="ChEBI" id="CHEBI:18420"/>
    </cofactor>
    <text evidence="1">Binds 2 magnesium ions per subunit.</text>
</comment>
<feature type="binding site" evidence="1">
    <location>
        <position position="275"/>
    </location>
    <ligand>
        <name>Mg(2+)</name>
        <dbReference type="ChEBI" id="CHEBI:18420"/>
        <label>1</label>
    </ligand>
</feature>
<feature type="region of interest" description="Disordered" evidence="2">
    <location>
        <begin position="1"/>
        <end position="31"/>
    </location>
</feature>
<organism evidence="3 4">
    <name type="scientific">Candidatus Accumulibacter cognatus</name>
    <dbReference type="NCBI Taxonomy" id="2954383"/>
    <lineage>
        <taxon>Bacteria</taxon>
        <taxon>Pseudomonadati</taxon>
        <taxon>Pseudomonadota</taxon>
        <taxon>Betaproteobacteria</taxon>
        <taxon>Candidatus Accumulibacter</taxon>
    </lineage>
</organism>
<accession>A0A7D5NA73</accession>
<dbReference type="InterPro" id="IPR050792">
    <property type="entry name" value="ADP-ribosylglycohydrolase"/>
</dbReference>
<keyword evidence="1" id="KW-0479">Metal-binding</keyword>
<keyword evidence="3" id="KW-0378">Hydrolase</keyword>
<dbReference type="Gene3D" id="1.10.4080.10">
    <property type="entry name" value="ADP-ribosylation/Crystallin J1"/>
    <property type="match status" value="1"/>
</dbReference>
<dbReference type="PANTHER" id="PTHR16222:SF12">
    <property type="entry name" value="ADP-RIBOSYLGLYCOHYDROLASE-RELATED"/>
    <property type="match status" value="1"/>
</dbReference>
<dbReference type="SUPFAM" id="SSF101478">
    <property type="entry name" value="ADP-ribosylglycohydrolase"/>
    <property type="match status" value="1"/>
</dbReference>
<evidence type="ECO:0000313" key="3">
    <source>
        <dbReference type="EMBL" id="QLH49752.1"/>
    </source>
</evidence>
<dbReference type="InterPro" id="IPR013479">
    <property type="entry name" value="ADP-ribosyl_diN_reduct_hydro"/>
</dbReference>
<feature type="binding site" evidence="1">
    <location>
        <position position="277"/>
    </location>
    <ligand>
        <name>Mg(2+)</name>
        <dbReference type="ChEBI" id="CHEBI:18420"/>
        <label>1</label>
    </ligand>
</feature>
<dbReference type="GO" id="GO:0047407">
    <property type="term" value="F:ADP-ribosyl-[dinitrogen reductase] hydrolase activity"/>
    <property type="evidence" value="ECO:0007669"/>
    <property type="project" value="UniProtKB-EC"/>
</dbReference>
<dbReference type="NCBIfam" id="TIGR02662">
    <property type="entry name" value="dinitro_DRAG"/>
    <property type="match status" value="1"/>
</dbReference>
<protein>
    <submittedName>
        <fullName evidence="3">ADP-ribosyl-[dinitrogen reductase] hydrolase</fullName>
        <ecNumber evidence="3">3.2.2.24</ecNumber>
    </submittedName>
</protein>
<sequence>MAPRLPVHRPRRGHPGRVPEPVTPSPATGSSTITARAEAAYLGLALGDALGATVEFMTPREIVYHFGVHREIVGGGWLRLRPGQVTDDTSMSLALGDAILASGGRVDPLACAEAFDAWMRSKPVDIGNTVRRNLLTFRRTGVAAAPASEHDAGNGAAMRVLPVALATFGQSPAAVRAAVQAQAHVTHHNVVSDAVCQFLTLAVQDLLRGCSLAETFSHHLGSLLAAHPALSFRDRPRRENPSGWVVETLQAVLQGLVDGDGFEDCLVDIVNRGGDADTTGAIAGMLAGALYGPQAIPRRWLKALDAGVASRCRAQARALLLFAA</sequence>
<feature type="binding site" evidence="1">
    <location>
        <position position="278"/>
    </location>
    <ligand>
        <name>Mg(2+)</name>
        <dbReference type="ChEBI" id="CHEBI:18420"/>
        <label>1</label>
    </ligand>
</feature>
<dbReference type="InterPro" id="IPR005502">
    <property type="entry name" value="Ribosyl_crysJ1"/>
</dbReference>
<dbReference type="InterPro" id="IPR036705">
    <property type="entry name" value="Ribosyl_crysJ1_sf"/>
</dbReference>
<proteinExistence type="predicted"/>
<evidence type="ECO:0000256" key="1">
    <source>
        <dbReference type="PIRSR" id="PIRSR605502-1"/>
    </source>
</evidence>
<feature type="compositionally biased region" description="Basic residues" evidence="2">
    <location>
        <begin position="1"/>
        <end position="15"/>
    </location>
</feature>
<dbReference type="EC" id="3.2.2.24" evidence="3"/>
<reference evidence="3 4" key="1">
    <citation type="journal article" date="2019" name="Microbiome">
        <title>Annotated bacterial chromosomes from frame-shift-corrected long-read metagenomic data.</title>
        <authorList>
            <person name="Arumugam K."/>
            <person name="Bagci C."/>
            <person name="Bessarab I."/>
            <person name="Beier S."/>
            <person name="Buchfink B."/>
            <person name="Gorska A."/>
            <person name="Qiu G."/>
            <person name="Huson D.H."/>
            <person name="Williams R.B.H."/>
        </authorList>
    </citation>
    <scope>NUCLEOTIDE SEQUENCE [LARGE SCALE GENOMIC DNA]</scope>
    <source>
        <strain evidence="3">SSA1</strain>
    </source>
</reference>
<dbReference type="PANTHER" id="PTHR16222">
    <property type="entry name" value="ADP-RIBOSYLGLYCOHYDROLASE"/>
    <property type="match status" value="1"/>
</dbReference>
<gene>
    <name evidence="3" type="primary">draG</name>
    <name evidence="3" type="ORF">HWD57_08125</name>
</gene>
<dbReference type="Pfam" id="PF03747">
    <property type="entry name" value="ADP_ribosyl_GH"/>
    <property type="match status" value="1"/>
</dbReference>
<evidence type="ECO:0000313" key="4">
    <source>
        <dbReference type="Proteomes" id="UP000509684"/>
    </source>
</evidence>
<keyword evidence="1" id="KW-0460">Magnesium</keyword>
<feature type="binding site" evidence="1">
    <location>
        <position position="86"/>
    </location>
    <ligand>
        <name>Mg(2+)</name>
        <dbReference type="ChEBI" id="CHEBI:18420"/>
        <label>1</label>
    </ligand>
</feature>
<feature type="binding site" evidence="1">
    <location>
        <position position="87"/>
    </location>
    <ligand>
        <name>Mg(2+)</name>
        <dbReference type="ChEBI" id="CHEBI:18420"/>
        <label>1</label>
    </ligand>
</feature>
<feature type="binding site" evidence="1">
    <location>
        <position position="88"/>
    </location>
    <ligand>
        <name>Mg(2+)</name>
        <dbReference type="ChEBI" id="CHEBI:18420"/>
        <label>1</label>
    </ligand>
</feature>
<evidence type="ECO:0000256" key="2">
    <source>
        <dbReference type="SAM" id="MobiDB-lite"/>
    </source>
</evidence>
<dbReference type="Proteomes" id="UP000509684">
    <property type="component" value="Chromosome"/>
</dbReference>
<keyword evidence="3" id="KW-0326">Glycosidase</keyword>
<dbReference type="AlphaFoldDB" id="A0A7D5NA73"/>
<name>A0A7D5NA73_9PROT</name>